<evidence type="ECO:0000313" key="2">
    <source>
        <dbReference type="Proteomes" id="UP000178603"/>
    </source>
</evidence>
<name>A0A1F8ATT9_9BACT</name>
<dbReference type="AlphaFoldDB" id="A0A1F8ATT9"/>
<dbReference type="Pfam" id="PF08843">
    <property type="entry name" value="AbiEii"/>
    <property type="match status" value="1"/>
</dbReference>
<gene>
    <name evidence="1" type="ORF">A3E44_04560</name>
</gene>
<dbReference type="InterPro" id="IPR014942">
    <property type="entry name" value="AbiEii"/>
</dbReference>
<dbReference type="EMBL" id="MGGW01000005">
    <property type="protein sequence ID" value="OGM55163.1"/>
    <property type="molecule type" value="Genomic_DNA"/>
</dbReference>
<protein>
    <recommendedName>
        <fullName evidence="3">Nucleotidyl transferase AbiEii/AbiGii toxin family protein</fullName>
    </recommendedName>
</protein>
<evidence type="ECO:0008006" key="3">
    <source>
        <dbReference type="Google" id="ProtNLM"/>
    </source>
</evidence>
<accession>A0A1F8ATT9</accession>
<proteinExistence type="predicted"/>
<organism evidence="1 2">
    <name type="scientific">Candidatus Woesebacteria bacterium RIFCSPHIGHO2_12_FULL_41_24</name>
    <dbReference type="NCBI Taxonomy" id="1802510"/>
    <lineage>
        <taxon>Bacteria</taxon>
        <taxon>Candidatus Woeseibacteriota</taxon>
    </lineage>
</organism>
<sequence>MFTKALLPDTFRALQLVSKISAFQKAYLAGGTALALLIGHRISVDLDFFTEKEFDENRTANSLSNIKEFKELRKDWRTILGKINKTSVSLFYYKYPLIEKPHTFEEIQIIGKRDLAAMKLHAIEERGTRRDFIDLFFIANDYSLDEIIELYDQKYGVLDDHLYSIVRALNYFEDAERELSMPKMLVDVSWEDVKRFFKRESLRLAKEKLGV</sequence>
<reference evidence="1 2" key="1">
    <citation type="journal article" date="2016" name="Nat. Commun.">
        <title>Thousands of microbial genomes shed light on interconnected biogeochemical processes in an aquifer system.</title>
        <authorList>
            <person name="Anantharaman K."/>
            <person name="Brown C.T."/>
            <person name="Hug L.A."/>
            <person name="Sharon I."/>
            <person name="Castelle C.J."/>
            <person name="Probst A.J."/>
            <person name="Thomas B.C."/>
            <person name="Singh A."/>
            <person name="Wilkins M.J."/>
            <person name="Karaoz U."/>
            <person name="Brodie E.L."/>
            <person name="Williams K.H."/>
            <person name="Hubbard S.S."/>
            <person name="Banfield J.F."/>
        </authorList>
    </citation>
    <scope>NUCLEOTIDE SEQUENCE [LARGE SCALE GENOMIC DNA]</scope>
</reference>
<dbReference type="Gene3D" id="3.10.450.620">
    <property type="entry name" value="JHP933, nucleotidyltransferase-like core domain"/>
    <property type="match status" value="1"/>
</dbReference>
<dbReference type="Proteomes" id="UP000178603">
    <property type="component" value="Unassembled WGS sequence"/>
</dbReference>
<comment type="caution">
    <text evidence="1">The sequence shown here is derived from an EMBL/GenBank/DDBJ whole genome shotgun (WGS) entry which is preliminary data.</text>
</comment>
<evidence type="ECO:0000313" key="1">
    <source>
        <dbReference type="EMBL" id="OGM55163.1"/>
    </source>
</evidence>